<keyword evidence="3" id="KW-1185">Reference proteome</keyword>
<feature type="transmembrane region" description="Helical" evidence="1">
    <location>
        <begin position="12"/>
        <end position="30"/>
    </location>
</feature>
<dbReference type="Proteomes" id="UP000295433">
    <property type="component" value="Unassembled WGS sequence"/>
</dbReference>
<keyword evidence="1" id="KW-1133">Transmembrane helix</keyword>
<dbReference type="AlphaFoldDB" id="A0A4R3VRW4"/>
<feature type="transmembrane region" description="Helical" evidence="1">
    <location>
        <begin position="79"/>
        <end position="99"/>
    </location>
</feature>
<dbReference type="OrthoDB" id="6424294at2"/>
<proteinExistence type="predicted"/>
<keyword evidence="1" id="KW-0472">Membrane</keyword>
<organism evidence="2 3">
    <name type="scientific">Samsonia erythrinae</name>
    <dbReference type="NCBI Taxonomy" id="160434"/>
    <lineage>
        <taxon>Bacteria</taxon>
        <taxon>Pseudomonadati</taxon>
        <taxon>Pseudomonadota</taxon>
        <taxon>Gammaproteobacteria</taxon>
        <taxon>Enterobacterales</taxon>
        <taxon>Pectobacteriaceae</taxon>
        <taxon>Samsonia</taxon>
    </lineage>
</organism>
<protein>
    <submittedName>
        <fullName evidence="2">Uncharacterized protein</fullName>
    </submittedName>
</protein>
<gene>
    <name evidence="2" type="ORF">EDC54_101257</name>
</gene>
<evidence type="ECO:0000313" key="2">
    <source>
        <dbReference type="EMBL" id="TCV08749.1"/>
    </source>
</evidence>
<comment type="caution">
    <text evidence="2">The sequence shown here is derived from an EMBL/GenBank/DDBJ whole genome shotgun (WGS) entry which is preliminary data.</text>
</comment>
<name>A0A4R3VRW4_9GAMM</name>
<evidence type="ECO:0000256" key="1">
    <source>
        <dbReference type="SAM" id="Phobius"/>
    </source>
</evidence>
<dbReference type="RefSeq" id="WP_132452474.1">
    <property type="nucleotide sequence ID" value="NZ_JAWIZJ010000001.1"/>
</dbReference>
<sequence length="148" mass="15618">MENTKRRCKFSMTGMMLGALALFVSISNFWGGSSTPDIPLEERIAAEIVSIRDTTVDRFMGKPAPVPIPETTFNTQQHVTTATSALGCLALILAIFGFARREPGRTCISAAALGLAAIVFPFVIGAIGIVILCIAFASLLSGVTLILG</sequence>
<evidence type="ECO:0000313" key="3">
    <source>
        <dbReference type="Proteomes" id="UP000295433"/>
    </source>
</evidence>
<reference evidence="2 3" key="1">
    <citation type="submission" date="2019-03" db="EMBL/GenBank/DDBJ databases">
        <title>Genomic Encyclopedia of Type Strains, Phase IV (KMG-IV): sequencing the most valuable type-strain genomes for metagenomic binning, comparative biology and taxonomic classification.</title>
        <authorList>
            <person name="Goeker M."/>
        </authorList>
    </citation>
    <scope>NUCLEOTIDE SEQUENCE [LARGE SCALE GENOMIC DNA]</scope>
    <source>
        <strain evidence="2 3">DSM 16730</strain>
    </source>
</reference>
<dbReference type="EMBL" id="SMBY01000001">
    <property type="protein sequence ID" value="TCV08749.1"/>
    <property type="molecule type" value="Genomic_DNA"/>
</dbReference>
<accession>A0A4R3VRW4</accession>
<feature type="transmembrane region" description="Helical" evidence="1">
    <location>
        <begin position="111"/>
        <end position="140"/>
    </location>
</feature>
<keyword evidence="1" id="KW-0812">Transmembrane</keyword>